<dbReference type="InterPro" id="IPR004046">
    <property type="entry name" value="GST_C"/>
</dbReference>
<comment type="caution">
    <text evidence="8">The sequence shown here is derived from an EMBL/GenBank/DDBJ whole genome shotgun (WGS) entry which is preliminary data.</text>
</comment>
<evidence type="ECO:0000256" key="1">
    <source>
        <dbReference type="ARBA" id="ARBA00022598"/>
    </source>
</evidence>
<dbReference type="InterPro" id="IPR000738">
    <property type="entry name" value="WHEP-TRS_dom"/>
</dbReference>
<dbReference type="AlphaFoldDB" id="A0A9W6ZU98"/>
<feature type="domain" description="WHEP-TRS" evidence="7">
    <location>
        <begin position="3"/>
        <end position="59"/>
    </location>
</feature>
<dbReference type="SUPFAM" id="SSF47616">
    <property type="entry name" value="GST C-terminal domain-like"/>
    <property type="match status" value="1"/>
</dbReference>
<evidence type="ECO:0000256" key="3">
    <source>
        <dbReference type="ARBA" id="ARBA00022840"/>
    </source>
</evidence>
<dbReference type="InterPro" id="IPR036282">
    <property type="entry name" value="Glutathione-S-Trfase_C_sf"/>
</dbReference>
<evidence type="ECO:0000256" key="4">
    <source>
        <dbReference type="ARBA" id="ARBA00022884"/>
    </source>
</evidence>
<accession>A0A9W6ZU98</accession>
<proteinExistence type="predicted"/>
<dbReference type="EMBL" id="BLQM01000056">
    <property type="protein sequence ID" value="GMH57233.1"/>
    <property type="molecule type" value="Genomic_DNA"/>
</dbReference>
<keyword evidence="2" id="KW-0547">Nucleotide-binding</keyword>
<organism evidence="8 9">
    <name type="scientific">Triparma laevis f. inornata</name>
    <dbReference type="NCBI Taxonomy" id="1714386"/>
    <lineage>
        <taxon>Eukaryota</taxon>
        <taxon>Sar</taxon>
        <taxon>Stramenopiles</taxon>
        <taxon>Ochrophyta</taxon>
        <taxon>Bolidophyceae</taxon>
        <taxon>Parmales</taxon>
        <taxon>Triparmaceae</taxon>
        <taxon>Triparma</taxon>
    </lineage>
</organism>
<dbReference type="Pfam" id="PF14497">
    <property type="entry name" value="GST_C_3"/>
    <property type="match status" value="1"/>
</dbReference>
<keyword evidence="1" id="KW-0436">Ligase</keyword>
<name>A0A9W6ZU98_9STRA</name>
<dbReference type="PROSITE" id="PS51185">
    <property type="entry name" value="WHEP_TRS_2"/>
    <property type="match status" value="1"/>
</dbReference>
<dbReference type="GO" id="GO:0003723">
    <property type="term" value="F:RNA binding"/>
    <property type="evidence" value="ECO:0007669"/>
    <property type="project" value="UniProtKB-KW"/>
</dbReference>
<evidence type="ECO:0000256" key="6">
    <source>
        <dbReference type="ARBA" id="ARBA00023146"/>
    </source>
</evidence>
<evidence type="ECO:0000313" key="8">
    <source>
        <dbReference type="EMBL" id="GMH57233.1"/>
    </source>
</evidence>
<evidence type="ECO:0000259" key="7">
    <source>
        <dbReference type="PROSITE" id="PS51185"/>
    </source>
</evidence>
<dbReference type="Gene3D" id="1.20.1050.130">
    <property type="match status" value="1"/>
</dbReference>
<keyword evidence="6" id="KW-0030">Aminoacyl-tRNA synthetase</keyword>
<gene>
    <name evidence="8" type="ORF">TL16_g02327</name>
</gene>
<evidence type="ECO:0000313" key="9">
    <source>
        <dbReference type="Proteomes" id="UP001162640"/>
    </source>
</evidence>
<dbReference type="Proteomes" id="UP001162640">
    <property type="component" value="Unassembled WGS sequence"/>
</dbReference>
<sequence>MSELESLKAVIDAAAANVVKLKGEGAEPSAIKGAVGELLAAKAAYAEKNANKPPPANARPAKKKGKTAQFGKVEPLQLCFSPNDGAALPFVTLMCAVLIGLDPDLKLKMDINRAAAPALGTHGVGTTADKVISGDITCAKYFLNTHQRTDLAQPLTGGPDCMGEAEVDQWIEYSLRCKGASDATSFGQGWGELVQSVEDALAKGTAYLIGSSITIADIAVFDALGGGVKVHPCAVDIASLGPEVGRWFKLIENNPATVKTRHLLTGINGSTEFPSDGVLDPLVSGCHMLEVRVTIEAIIGANKIYCSW</sequence>
<evidence type="ECO:0000256" key="2">
    <source>
        <dbReference type="ARBA" id="ARBA00022741"/>
    </source>
</evidence>
<evidence type="ECO:0000256" key="5">
    <source>
        <dbReference type="ARBA" id="ARBA00022917"/>
    </source>
</evidence>
<reference evidence="9" key="1">
    <citation type="journal article" date="2023" name="Commun. Biol.">
        <title>Genome analysis of Parmales, the sister group of diatoms, reveals the evolutionary specialization of diatoms from phago-mixotrophs to photoautotrophs.</title>
        <authorList>
            <person name="Ban H."/>
            <person name="Sato S."/>
            <person name="Yoshikawa S."/>
            <person name="Yamada K."/>
            <person name="Nakamura Y."/>
            <person name="Ichinomiya M."/>
            <person name="Sato N."/>
            <person name="Blanc-Mathieu R."/>
            <person name="Endo H."/>
            <person name="Kuwata A."/>
            <person name="Ogata H."/>
        </authorList>
    </citation>
    <scope>NUCLEOTIDE SEQUENCE [LARGE SCALE GENOMIC DNA]</scope>
</reference>
<dbReference type="GO" id="GO:0004812">
    <property type="term" value="F:aminoacyl-tRNA ligase activity"/>
    <property type="evidence" value="ECO:0007669"/>
    <property type="project" value="UniProtKB-KW"/>
</dbReference>
<dbReference type="GO" id="GO:0006418">
    <property type="term" value="P:tRNA aminoacylation for protein translation"/>
    <property type="evidence" value="ECO:0007669"/>
    <property type="project" value="InterPro"/>
</dbReference>
<keyword evidence="5" id="KW-0648">Protein biosynthesis</keyword>
<protein>
    <recommendedName>
        <fullName evidence="7">WHEP-TRS domain-containing protein</fullName>
    </recommendedName>
</protein>
<keyword evidence="3" id="KW-0067">ATP-binding</keyword>
<dbReference type="GO" id="GO:0005524">
    <property type="term" value="F:ATP binding"/>
    <property type="evidence" value="ECO:0007669"/>
    <property type="project" value="UniProtKB-KW"/>
</dbReference>
<keyword evidence="4" id="KW-0694">RNA-binding</keyword>